<protein>
    <submittedName>
        <fullName evidence="1">Uncharacterized protein</fullName>
    </submittedName>
</protein>
<accession>A0ACC1NM30</accession>
<organism evidence="1 2">
    <name type="scientific">Xylaria curta</name>
    <dbReference type="NCBI Taxonomy" id="42375"/>
    <lineage>
        <taxon>Eukaryota</taxon>
        <taxon>Fungi</taxon>
        <taxon>Dikarya</taxon>
        <taxon>Ascomycota</taxon>
        <taxon>Pezizomycotina</taxon>
        <taxon>Sordariomycetes</taxon>
        <taxon>Xylariomycetidae</taxon>
        <taxon>Xylariales</taxon>
        <taxon>Xylariaceae</taxon>
        <taxon>Xylaria</taxon>
    </lineage>
</organism>
<dbReference type="EMBL" id="JAPDGR010001812">
    <property type="protein sequence ID" value="KAJ2979413.1"/>
    <property type="molecule type" value="Genomic_DNA"/>
</dbReference>
<comment type="caution">
    <text evidence="1">The sequence shown here is derived from an EMBL/GenBank/DDBJ whole genome shotgun (WGS) entry which is preliminary data.</text>
</comment>
<reference evidence="1" key="1">
    <citation type="submission" date="2022-10" db="EMBL/GenBank/DDBJ databases">
        <title>Genome Sequence of Xylaria curta.</title>
        <authorList>
            <person name="Buettner E."/>
        </authorList>
    </citation>
    <scope>NUCLEOTIDE SEQUENCE</scope>
    <source>
        <strain evidence="1">Babe10</strain>
    </source>
</reference>
<dbReference type="Proteomes" id="UP001143856">
    <property type="component" value="Unassembled WGS sequence"/>
</dbReference>
<evidence type="ECO:0000313" key="1">
    <source>
        <dbReference type="EMBL" id="KAJ2979413.1"/>
    </source>
</evidence>
<evidence type="ECO:0000313" key="2">
    <source>
        <dbReference type="Proteomes" id="UP001143856"/>
    </source>
</evidence>
<keyword evidence="2" id="KW-1185">Reference proteome</keyword>
<sequence>MAPSFRGSSATTTSPSPDQPGDENAEPLINENGQLQAYYSSLESRIGYKLLLGGTRHFGYYEEDIYWPFPLAAGLRRMEDKLAEALDLPHGSRVLDAGCGVGHVAMRMAQTHRLRVEAIDVVDHHLYKASRNFKQTGLPPEQLRVRKMDYHNLESLSSQSFDGIYTMETFVHATDPEAVLRGFYRLLRPGGRLVQFEYDHNTLEASPQDMARSMDQVNKYAAMPTNAISHPGVLKKMLEEAGFEGVVVRDYSQNIVPMTRLFFLLALIPYLFVRLLGLERWFINTVAGVEAYRGQGHWHFLAISANKPGAWIDTIKPE</sequence>
<proteinExistence type="predicted"/>
<gene>
    <name evidence="1" type="ORF">NUW58_g7208</name>
</gene>
<name>A0ACC1NM30_9PEZI</name>